<dbReference type="Pfam" id="PF00172">
    <property type="entry name" value="Zn_clus"/>
    <property type="match status" value="1"/>
</dbReference>
<gene>
    <name evidence="5" type="ORF">CC86DRAFT_397762</name>
</gene>
<dbReference type="Gene3D" id="4.10.240.10">
    <property type="entry name" value="Zn(2)-C6 fungal-type DNA-binding domain"/>
    <property type="match status" value="1"/>
</dbReference>
<dbReference type="CDD" id="cd12148">
    <property type="entry name" value="fungal_TF_MHR"/>
    <property type="match status" value="1"/>
</dbReference>
<feature type="domain" description="Zn(2)-C6 fungal-type" evidence="4">
    <location>
        <begin position="31"/>
        <end position="63"/>
    </location>
</feature>
<name>A0A6A6ZH94_9PLEO</name>
<dbReference type="InterPro" id="IPR036864">
    <property type="entry name" value="Zn2-C6_fun-type_DNA-bd_sf"/>
</dbReference>
<comment type="subcellular location">
    <subcellularLocation>
        <location evidence="1">Nucleus</location>
    </subcellularLocation>
</comment>
<organism evidence="5 6">
    <name type="scientific">Ophiobolus disseminans</name>
    <dbReference type="NCBI Taxonomy" id="1469910"/>
    <lineage>
        <taxon>Eukaryota</taxon>
        <taxon>Fungi</taxon>
        <taxon>Dikarya</taxon>
        <taxon>Ascomycota</taxon>
        <taxon>Pezizomycotina</taxon>
        <taxon>Dothideomycetes</taxon>
        <taxon>Pleosporomycetidae</taxon>
        <taxon>Pleosporales</taxon>
        <taxon>Pleosporineae</taxon>
        <taxon>Phaeosphaeriaceae</taxon>
        <taxon>Ophiobolus</taxon>
    </lineage>
</organism>
<evidence type="ECO:0000313" key="6">
    <source>
        <dbReference type="Proteomes" id="UP000799424"/>
    </source>
</evidence>
<reference evidence="5" key="1">
    <citation type="journal article" date="2020" name="Stud. Mycol.">
        <title>101 Dothideomycetes genomes: a test case for predicting lifestyles and emergence of pathogens.</title>
        <authorList>
            <person name="Haridas S."/>
            <person name="Albert R."/>
            <person name="Binder M."/>
            <person name="Bloem J."/>
            <person name="Labutti K."/>
            <person name="Salamov A."/>
            <person name="Andreopoulos B."/>
            <person name="Baker S."/>
            <person name="Barry K."/>
            <person name="Bills G."/>
            <person name="Bluhm B."/>
            <person name="Cannon C."/>
            <person name="Castanera R."/>
            <person name="Culley D."/>
            <person name="Daum C."/>
            <person name="Ezra D."/>
            <person name="Gonzalez J."/>
            <person name="Henrissat B."/>
            <person name="Kuo A."/>
            <person name="Liang C."/>
            <person name="Lipzen A."/>
            <person name="Lutzoni F."/>
            <person name="Magnuson J."/>
            <person name="Mondo S."/>
            <person name="Nolan M."/>
            <person name="Ohm R."/>
            <person name="Pangilinan J."/>
            <person name="Park H.-J."/>
            <person name="Ramirez L."/>
            <person name="Alfaro M."/>
            <person name="Sun H."/>
            <person name="Tritt A."/>
            <person name="Yoshinaga Y."/>
            <person name="Zwiers L.-H."/>
            <person name="Turgeon B."/>
            <person name="Goodwin S."/>
            <person name="Spatafora J."/>
            <person name="Crous P."/>
            <person name="Grigoriev I."/>
        </authorList>
    </citation>
    <scope>NUCLEOTIDE SEQUENCE</scope>
    <source>
        <strain evidence="5">CBS 113818</strain>
    </source>
</reference>
<dbReference type="GO" id="GO:0008270">
    <property type="term" value="F:zinc ion binding"/>
    <property type="evidence" value="ECO:0007669"/>
    <property type="project" value="InterPro"/>
</dbReference>
<dbReference type="GO" id="GO:0005634">
    <property type="term" value="C:nucleus"/>
    <property type="evidence" value="ECO:0007669"/>
    <property type="project" value="UniProtKB-SubCell"/>
</dbReference>
<keyword evidence="2" id="KW-0539">Nucleus</keyword>
<evidence type="ECO:0000256" key="1">
    <source>
        <dbReference type="ARBA" id="ARBA00004123"/>
    </source>
</evidence>
<keyword evidence="6" id="KW-1185">Reference proteome</keyword>
<dbReference type="PROSITE" id="PS00463">
    <property type="entry name" value="ZN2_CY6_FUNGAL_1"/>
    <property type="match status" value="1"/>
</dbReference>
<dbReference type="EMBL" id="MU006240">
    <property type="protein sequence ID" value="KAF2820502.1"/>
    <property type="molecule type" value="Genomic_DNA"/>
</dbReference>
<feature type="region of interest" description="Disordered" evidence="3">
    <location>
        <begin position="72"/>
        <end position="94"/>
    </location>
</feature>
<dbReference type="CDD" id="cd00067">
    <property type="entry name" value="GAL4"/>
    <property type="match status" value="1"/>
</dbReference>
<evidence type="ECO:0000313" key="5">
    <source>
        <dbReference type="EMBL" id="KAF2820502.1"/>
    </source>
</evidence>
<dbReference type="GO" id="GO:0000981">
    <property type="term" value="F:DNA-binding transcription factor activity, RNA polymerase II-specific"/>
    <property type="evidence" value="ECO:0007669"/>
    <property type="project" value="InterPro"/>
</dbReference>
<protein>
    <recommendedName>
        <fullName evidence="4">Zn(2)-C6 fungal-type domain-containing protein</fullName>
    </recommendedName>
</protein>
<feature type="compositionally biased region" description="Polar residues" evidence="3">
    <location>
        <begin position="75"/>
        <end position="94"/>
    </location>
</feature>
<dbReference type="PANTHER" id="PTHR31001">
    <property type="entry name" value="UNCHARACTERIZED TRANSCRIPTIONAL REGULATORY PROTEIN"/>
    <property type="match status" value="1"/>
</dbReference>
<evidence type="ECO:0000259" key="4">
    <source>
        <dbReference type="PROSITE" id="PS50048"/>
    </source>
</evidence>
<dbReference type="Proteomes" id="UP000799424">
    <property type="component" value="Unassembled WGS sequence"/>
</dbReference>
<dbReference type="AlphaFoldDB" id="A0A6A6ZH94"/>
<feature type="compositionally biased region" description="Basic and acidic residues" evidence="3">
    <location>
        <begin position="9"/>
        <end position="19"/>
    </location>
</feature>
<evidence type="ECO:0000256" key="3">
    <source>
        <dbReference type="SAM" id="MobiDB-lite"/>
    </source>
</evidence>
<dbReference type="SMART" id="SM00066">
    <property type="entry name" value="GAL4"/>
    <property type="match status" value="1"/>
</dbReference>
<dbReference type="PANTHER" id="PTHR31001:SF40">
    <property type="entry name" value="ZN(II)2CYS6 TRANSCRIPTION FACTOR (EUROFUNG)"/>
    <property type="match status" value="1"/>
</dbReference>
<dbReference type="SUPFAM" id="SSF57701">
    <property type="entry name" value="Zn2/Cys6 DNA-binding domain"/>
    <property type="match status" value="1"/>
</dbReference>
<proteinExistence type="predicted"/>
<evidence type="ECO:0000256" key="2">
    <source>
        <dbReference type="ARBA" id="ARBA00023242"/>
    </source>
</evidence>
<dbReference type="InterPro" id="IPR050613">
    <property type="entry name" value="Sec_Metabolite_Reg"/>
</dbReference>
<accession>A0A6A6ZH94</accession>
<dbReference type="PROSITE" id="PS50048">
    <property type="entry name" value="ZN2_CY6_FUNGAL_2"/>
    <property type="match status" value="1"/>
</dbReference>
<dbReference type="InterPro" id="IPR001138">
    <property type="entry name" value="Zn2Cys6_DnaBD"/>
</dbReference>
<feature type="region of interest" description="Disordered" evidence="3">
    <location>
        <begin position="1"/>
        <end position="22"/>
    </location>
</feature>
<sequence>MTGNLFPARLRESHQDKRQNTNFRRNGKLQACEPCRKGKLRCDHMVPTCGRCAKRNKPDRCVYHPAPLTKAPNLHDTTSDAGSPRVNSFSTAYNSPTDRGTIRDAFYPDPKGVKHAGRFEPVLSLDGFSASPELYQKASGDELYKRLPIDYSRVDSLGLDSGASFMNQSAVLAENELSIGIQPPNDDTSTMANVSQSHIERGVVVLTILKDLPAIEKYIDKWFSFAGGIVVIEPMVKTFLEGLASTWHKTLESQKPADLRLMSERIWENTLKPMSRFLNKRTTPREFCANVTGAFLRWEVVGILVTLVSLVAQSLKDGDPIFCSHDDAPIDRAALALKMHNASELCVQFCDEFGVLNDPYLWLLYENSIAYCSMRSKGSYESSKKNANLATALLDCNLHQEIKVDDRTPFFMAELRKRLFICAYDNDKYMASFSGRPPKLTRHYCLLQIPLDLTDTQTMSDGLELEEAIQTLDEEGWNQQGNVQRSTFARLSATNALLTEEILELSLGNLPQDEIVRRATDVEMRTNNHWQELPGFLRIDADDPWSIRRSPLESLFLAFIRLNHLDHHFMLQRTLSKKTTAGTSDLLSVCNDIFQFVVLMVDQKDHFRDFQIDFVQILAKHGIPTAAVLAVELLRQEQYPDSVSATTFPLHRSDTIQSLSVFVACLGAIKPDASGYQSCDRGRRFLRKILDMILGPGPAAARSLQTLNGGIDNDPMFGAAPLQSGSDGDLVQWLDGMDWDQDSWINFS</sequence>
<dbReference type="OrthoDB" id="4898680at2759"/>